<dbReference type="VEuPathDB" id="VectorBase:RPRC002975"/>
<reference evidence="1" key="1">
    <citation type="submission" date="2015-05" db="UniProtKB">
        <authorList>
            <consortium name="EnsemblMetazoa"/>
        </authorList>
    </citation>
    <scope>IDENTIFICATION</scope>
</reference>
<protein>
    <submittedName>
        <fullName evidence="1">Uncharacterized protein</fullName>
    </submittedName>
</protein>
<name>T1HG03_RHOPR</name>
<evidence type="ECO:0000313" key="2">
    <source>
        <dbReference type="Proteomes" id="UP000015103"/>
    </source>
</evidence>
<evidence type="ECO:0000313" key="1">
    <source>
        <dbReference type="EnsemblMetazoa" id="RPRC002975-PA"/>
    </source>
</evidence>
<dbReference type="HOGENOM" id="CLU_1514321_0_0_1"/>
<sequence length="178" mass="19948">MECITISSDDDEIQVLTVKLVQTPVKVKSNNSPSSSFEDEEEGSKSSVQWIKVEKSQLNDSSTDKNKFLSNNNLVPVITLEDDGDESDFENKSSAQTKCKTALPLQKIERLRSNCDSEKAPIPQKFRNGEIKSQVGYICFYNQGNFEIHVGVTNIEKDSENLNEQEDGNLSNKPLVKK</sequence>
<dbReference type="EnsemblMetazoa" id="RPRC002975-RA">
    <property type="protein sequence ID" value="RPRC002975-PA"/>
    <property type="gene ID" value="RPRC002975"/>
</dbReference>
<accession>T1HG03</accession>
<dbReference type="InParanoid" id="T1HG03"/>
<organism evidence="1 2">
    <name type="scientific">Rhodnius prolixus</name>
    <name type="common">Triatomid bug</name>
    <dbReference type="NCBI Taxonomy" id="13249"/>
    <lineage>
        <taxon>Eukaryota</taxon>
        <taxon>Metazoa</taxon>
        <taxon>Ecdysozoa</taxon>
        <taxon>Arthropoda</taxon>
        <taxon>Hexapoda</taxon>
        <taxon>Insecta</taxon>
        <taxon>Pterygota</taxon>
        <taxon>Neoptera</taxon>
        <taxon>Paraneoptera</taxon>
        <taxon>Hemiptera</taxon>
        <taxon>Heteroptera</taxon>
        <taxon>Panheteroptera</taxon>
        <taxon>Cimicomorpha</taxon>
        <taxon>Reduviidae</taxon>
        <taxon>Triatominae</taxon>
        <taxon>Rhodnius</taxon>
    </lineage>
</organism>
<proteinExistence type="predicted"/>
<dbReference type="Proteomes" id="UP000015103">
    <property type="component" value="Unassembled WGS sequence"/>
</dbReference>
<dbReference type="AlphaFoldDB" id="T1HG03"/>
<keyword evidence="2" id="KW-1185">Reference proteome</keyword>
<dbReference type="EMBL" id="ACPB03006525">
    <property type="status" value="NOT_ANNOTATED_CDS"/>
    <property type="molecule type" value="Genomic_DNA"/>
</dbReference>